<organism evidence="5 6">
    <name type="scientific">Dentipellis fragilis</name>
    <dbReference type="NCBI Taxonomy" id="205917"/>
    <lineage>
        <taxon>Eukaryota</taxon>
        <taxon>Fungi</taxon>
        <taxon>Dikarya</taxon>
        <taxon>Basidiomycota</taxon>
        <taxon>Agaricomycotina</taxon>
        <taxon>Agaricomycetes</taxon>
        <taxon>Russulales</taxon>
        <taxon>Hericiaceae</taxon>
        <taxon>Dentipellis</taxon>
    </lineage>
</organism>
<keyword evidence="3 4" id="KW-0732">Signal</keyword>
<reference evidence="5 6" key="1">
    <citation type="submission" date="2019-02" db="EMBL/GenBank/DDBJ databases">
        <title>Genome sequencing of the rare red list fungi Dentipellis fragilis.</title>
        <authorList>
            <person name="Buettner E."/>
            <person name="Kellner H."/>
        </authorList>
    </citation>
    <scope>NUCLEOTIDE SEQUENCE [LARGE SCALE GENOMIC DNA]</scope>
    <source>
        <strain evidence="5 6">DSM 105465</strain>
    </source>
</reference>
<dbReference type="GO" id="GO:0042918">
    <property type="term" value="P:alkanesulfonate transmembrane transport"/>
    <property type="evidence" value="ECO:0007669"/>
    <property type="project" value="TreeGrafter"/>
</dbReference>
<dbReference type="SUPFAM" id="SSF53850">
    <property type="entry name" value="Periplasmic binding protein-like II"/>
    <property type="match status" value="1"/>
</dbReference>
<evidence type="ECO:0008006" key="7">
    <source>
        <dbReference type="Google" id="ProtNLM"/>
    </source>
</evidence>
<dbReference type="PANTHER" id="PTHR30024:SF47">
    <property type="entry name" value="TAURINE-BINDING PERIPLASMIC PROTEIN"/>
    <property type="match status" value="1"/>
</dbReference>
<proteinExistence type="inferred from homology"/>
<evidence type="ECO:0000313" key="6">
    <source>
        <dbReference type="Proteomes" id="UP000298327"/>
    </source>
</evidence>
<evidence type="ECO:0000256" key="3">
    <source>
        <dbReference type="ARBA" id="ARBA00022729"/>
    </source>
</evidence>
<dbReference type="EMBL" id="SEOQ01000532">
    <property type="protein sequence ID" value="TFY61011.1"/>
    <property type="molecule type" value="Genomic_DNA"/>
</dbReference>
<dbReference type="Proteomes" id="UP000298327">
    <property type="component" value="Unassembled WGS sequence"/>
</dbReference>
<comment type="similarity">
    <text evidence="2">Belongs to the bacterial solute-binding protein SsuA/TauA family.</text>
</comment>
<evidence type="ECO:0000256" key="1">
    <source>
        <dbReference type="ARBA" id="ARBA00004418"/>
    </source>
</evidence>
<dbReference type="GO" id="GO:0042597">
    <property type="term" value="C:periplasmic space"/>
    <property type="evidence" value="ECO:0007669"/>
    <property type="project" value="UniProtKB-SubCell"/>
</dbReference>
<comment type="subcellular location">
    <subcellularLocation>
        <location evidence="1">Periplasm</location>
    </subcellularLocation>
</comment>
<dbReference type="AlphaFoldDB" id="A0A4Y9YHS4"/>
<evidence type="ECO:0000256" key="4">
    <source>
        <dbReference type="SAM" id="SignalP"/>
    </source>
</evidence>
<name>A0A4Y9YHS4_9AGAM</name>
<accession>A0A4Y9YHS4</accession>
<dbReference type="OrthoDB" id="3471445at2759"/>
<protein>
    <recommendedName>
        <fullName evidence="7">SsuA/THI5-like domain-containing protein</fullName>
    </recommendedName>
</protein>
<comment type="caution">
    <text evidence="5">The sequence shown here is derived from an EMBL/GenBank/DDBJ whole genome shotgun (WGS) entry which is preliminary data.</text>
</comment>
<evidence type="ECO:0000313" key="5">
    <source>
        <dbReference type="EMBL" id="TFY61011.1"/>
    </source>
</evidence>
<feature type="signal peptide" evidence="4">
    <location>
        <begin position="1"/>
        <end position="21"/>
    </location>
</feature>
<evidence type="ECO:0000256" key="2">
    <source>
        <dbReference type="ARBA" id="ARBA00010742"/>
    </source>
</evidence>
<keyword evidence="6" id="KW-1185">Reference proteome</keyword>
<dbReference type="Gene3D" id="3.40.190.10">
    <property type="entry name" value="Periplasmic binding protein-like II"/>
    <property type="match status" value="2"/>
</dbReference>
<dbReference type="STRING" id="205917.A0A4Y9YHS4"/>
<sequence length="360" mass="37533">MTVWRLGATALLGLVAISARGQTLDLFTVGAFTESATFSVANQLGFFTEQGVNVTFSQIPNSTFGYANLLDGVVDLVIGTADNPVNLRFNNDSALSIVGQLDLGPDIIIAGISSITDIPSLRGKALMVDSPVSGYAFILREVLSLFGLQLNTDYTFQVIGSTPTRFENLINQSLPDGTPTFGTILTYPFTVQGSALSPPLPILARISDFIAPFFSSSLAIRTASANSSASTPLVRTVSALLAANQFLADPANQNCSMLAIGAELGLSQDLAALEYASAINPVSGEVSQANFTVNTQGLLNVITTRMLSGGFAGAGSSFDFADAIVPGDGKLIDYRVRDAAVGILKPRESGSPCDIGEGSV</sequence>
<gene>
    <name evidence="5" type="ORF">EVG20_g7217</name>
</gene>
<dbReference type="PANTHER" id="PTHR30024">
    <property type="entry name" value="ALIPHATIC SULFONATES-BINDING PROTEIN-RELATED"/>
    <property type="match status" value="1"/>
</dbReference>
<feature type="chain" id="PRO_5021461998" description="SsuA/THI5-like domain-containing protein" evidence="4">
    <location>
        <begin position="22"/>
        <end position="360"/>
    </location>
</feature>